<dbReference type="PANTHER" id="PTHR31302">
    <property type="entry name" value="TRANSMEMBRANE PROTEIN WITH METALLOPHOSPHOESTERASE DOMAIN-RELATED"/>
    <property type="match status" value="1"/>
</dbReference>
<proteinExistence type="predicted"/>
<name>A0A5P8P0D2_9BACT</name>
<dbReference type="SUPFAM" id="SSF56300">
    <property type="entry name" value="Metallo-dependent phosphatases"/>
    <property type="match status" value="1"/>
</dbReference>
<dbReference type="GO" id="GO:0016020">
    <property type="term" value="C:membrane"/>
    <property type="evidence" value="ECO:0007669"/>
    <property type="project" value="GOC"/>
</dbReference>
<dbReference type="GO" id="GO:0009245">
    <property type="term" value="P:lipid A biosynthetic process"/>
    <property type="evidence" value="ECO:0007669"/>
    <property type="project" value="TreeGrafter"/>
</dbReference>
<dbReference type="OrthoDB" id="9780884at2"/>
<accession>A0A5P8P0D2</accession>
<sequence length="369" mass="42534">MPLFFVAFIGVFIIINMYINRRFFTQLHLSQKSKKYLKYFLYINIFGIVLYVLGRYLFDFPNWLYFLVSLPIGILFLLLCSAVFYDIIRVISDRVPMSNKRRDFFKKSLDISSLGVAFALSSRAIYEAKFIKLERVDVEIKNLKNKYKIVQLSDIHIGGIVDKNFIHSIVERVNNLEPDIVVITGDLVDIKISRAREALDEFKKLKHKLGIYFVVGNHEYFHNVDEIIDEVKKLGFRVLENENVYIGDKGEGFNLAGVYDIFGYRAGHHMPQIKDALMDIDNNSPTVLLAHQPRYIEEVTGEVDLMLSGHTHGGQLYPFKALVKLQQPYLNGLYQHDEKLQIYVSKGTGFWGPPMRLGASSEITEITIS</sequence>
<feature type="transmembrane region" description="Helical" evidence="3">
    <location>
        <begin position="36"/>
        <end position="58"/>
    </location>
</feature>
<keyword evidence="3" id="KW-0472">Membrane</keyword>
<dbReference type="Proteomes" id="UP000326944">
    <property type="component" value="Chromosome"/>
</dbReference>
<evidence type="ECO:0000256" key="1">
    <source>
        <dbReference type="ARBA" id="ARBA00022723"/>
    </source>
</evidence>
<dbReference type="InterPro" id="IPR051158">
    <property type="entry name" value="Metallophosphoesterase_sf"/>
</dbReference>
<protein>
    <submittedName>
        <fullName evidence="5">Metallophosphoesterase</fullName>
    </submittedName>
</protein>
<dbReference type="InterPro" id="IPR004843">
    <property type="entry name" value="Calcineurin-like_PHP"/>
</dbReference>
<dbReference type="AlphaFoldDB" id="A0A5P8P0D2"/>
<organism evidence="5 6">
    <name type="scientific">Sulfurimonas lithotrophica</name>
    <dbReference type="NCBI Taxonomy" id="2590022"/>
    <lineage>
        <taxon>Bacteria</taxon>
        <taxon>Pseudomonadati</taxon>
        <taxon>Campylobacterota</taxon>
        <taxon>Epsilonproteobacteria</taxon>
        <taxon>Campylobacterales</taxon>
        <taxon>Sulfurimonadaceae</taxon>
        <taxon>Sulfurimonas</taxon>
    </lineage>
</organism>
<reference evidence="5 6" key="1">
    <citation type="submission" date="2019-09" db="EMBL/GenBank/DDBJ databases">
        <title>Sulfurimonas gotlandica sp. nov., a chemoautotrophic and psychrotolerant epsilonproteobacterium isolated from a pelagic redoxcline, and an emended description of the genus Sulfurimonas.</title>
        <authorList>
            <person name="Wang S."/>
            <person name="Jiang L."/>
            <person name="Shao S."/>
        </authorList>
    </citation>
    <scope>NUCLEOTIDE SEQUENCE [LARGE SCALE GENOMIC DNA]</scope>
    <source>
        <strain evidence="5 6">GYSZ_1</strain>
    </source>
</reference>
<keyword evidence="3" id="KW-0812">Transmembrane</keyword>
<evidence type="ECO:0000313" key="5">
    <source>
        <dbReference type="EMBL" id="QFR49144.1"/>
    </source>
</evidence>
<keyword evidence="3" id="KW-1133">Transmembrane helix</keyword>
<evidence type="ECO:0000259" key="4">
    <source>
        <dbReference type="Pfam" id="PF00149"/>
    </source>
</evidence>
<keyword evidence="6" id="KW-1185">Reference proteome</keyword>
<dbReference type="GO" id="GO:0008758">
    <property type="term" value="F:UDP-2,3-diacylglucosamine hydrolase activity"/>
    <property type="evidence" value="ECO:0007669"/>
    <property type="project" value="TreeGrafter"/>
</dbReference>
<dbReference type="PANTHER" id="PTHR31302:SF31">
    <property type="entry name" value="PHOSPHODIESTERASE YAEI"/>
    <property type="match status" value="1"/>
</dbReference>
<feature type="domain" description="Calcineurin-like phosphoesterase" evidence="4">
    <location>
        <begin position="148"/>
        <end position="313"/>
    </location>
</feature>
<dbReference type="Pfam" id="PF00149">
    <property type="entry name" value="Metallophos"/>
    <property type="match status" value="1"/>
</dbReference>
<gene>
    <name evidence="5" type="ORF">FJR48_05145</name>
</gene>
<dbReference type="EMBL" id="CP043617">
    <property type="protein sequence ID" value="QFR49144.1"/>
    <property type="molecule type" value="Genomic_DNA"/>
</dbReference>
<evidence type="ECO:0000256" key="3">
    <source>
        <dbReference type="SAM" id="Phobius"/>
    </source>
</evidence>
<dbReference type="GO" id="GO:0046872">
    <property type="term" value="F:metal ion binding"/>
    <property type="evidence" value="ECO:0007669"/>
    <property type="project" value="UniProtKB-KW"/>
</dbReference>
<dbReference type="InterPro" id="IPR029052">
    <property type="entry name" value="Metallo-depent_PP-like"/>
</dbReference>
<evidence type="ECO:0000256" key="2">
    <source>
        <dbReference type="ARBA" id="ARBA00022801"/>
    </source>
</evidence>
<keyword evidence="2" id="KW-0378">Hydrolase</keyword>
<dbReference type="Gene3D" id="3.60.21.10">
    <property type="match status" value="1"/>
</dbReference>
<keyword evidence="1" id="KW-0479">Metal-binding</keyword>
<evidence type="ECO:0000313" key="6">
    <source>
        <dbReference type="Proteomes" id="UP000326944"/>
    </source>
</evidence>
<feature type="transmembrane region" description="Helical" evidence="3">
    <location>
        <begin position="6"/>
        <end position="24"/>
    </location>
</feature>
<dbReference type="KEGG" id="sulg:FJR48_05145"/>
<dbReference type="CDD" id="cd07385">
    <property type="entry name" value="MPP_YkuE_C"/>
    <property type="match status" value="1"/>
</dbReference>
<feature type="transmembrane region" description="Helical" evidence="3">
    <location>
        <begin position="64"/>
        <end position="88"/>
    </location>
</feature>